<gene>
    <name evidence="2" type="ORF">METZ01_LOCUS49790</name>
</gene>
<name>A0A381RYK2_9ZZZZ</name>
<dbReference type="AlphaFoldDB" id="A0A381RYK2"/>
<feature type="transmembrane region" description="Helical" evidence="1">
    <location>
        <begin position="13"/>
        <end position="46"/>
    </location>
</feature>
<accession>A0A381RYK2</accession>
<keyword evidence="1" id="KW-0812">Transmembrane</keyword>
<evidence type="ECO:0000256" key="1">
    <source>
        <dbReference type="SAM" id="Phobius"/>
    </source>
</evidence>
<reference evidence="2" key="1">
    <citation type="submission" date="2018-05" db="EMBL/GenBank/DDBJ databases">
        <authorList>
            <person name="Lanie J.A."/>
            <person name="Ng W.-L."/>
            <person name="Kazmierczak K.M."/>
            <person name="Andrzejewski T.M."/>
            <person name="Davidsen T.M."/>
            <person name="Wayne K.J."/>
            <person name="Tettelin H."/>
            <person name="Glass J.I."/>
            <person name="Rusch D."/>
            <person name="Podicherti R."/>
            <person name="Tsui H.-C.T."/>
            <person name="Winkler M.E."/>
        </authorList>
    </citation>
    <scope>NUCLEOTIDE SEQUENCE</scope>
</reference>
<proteinExistence type="predicted"/>
<keyword evidence="1" id="KW-1133">Transmembrane helix</keyword>
<evidence type="ECO:0000313" key="2">
    <source>
        <dbReference type="EMBL" id="SUZ96936.1"/>
    </source>
</evidence>
<protein>
    <submittedName>
        <fullName evidence="2">Uncharacterized protein</fullName>
    </submittedName>
</protein>
<keyword evidence="1" id="KW-0472">Membrane</keyword>
<sequence>MLPFELIIRALGIVFSLGILAVAIVLGGFIFITLAGLIVVAIIGFYIRGFFYRRKKDLDSDDTVIDAEYTILDNKDSDD</sequence>
<dbReference type="EMBL" id="UINC01002463">
    <property type="protein sequence ID" value="SUZ96936.1"/>
    <property type="molecule type" value="Genomic_DNA"/>
</dbReference>
<organism evidence="2">
    <name type="scientific">marine metagenome</name>
    <dbReference type="NCBI Taxonomy" id="408172"/>
    <lineage>
        <taxon>unclassified sequences</taxon>
        <taxon>metagenomes</taxon>
        <taxon>ecological metagenomes</taxon>
    </lineage>
</organism>